<keyword evidence="9 12" id="KW-0472">Membrane</keyword>
<dbReference type="GO" id="GO:0015833">
    <property type="term" value="P:peptide transport"/>
    <property type="evidence" value="ECO:0007669"/>
    <property type="project" value="UniProtKB-KW"/>
</dbReference>
<dbReference type="Proteomes" id="UP000318693">
    <property type="component" value="Unassembled WGS sequence"/>
</dbReference>
<dbReference type="InterPro" id="IPR035906">
    <property type="entry name" value="MetI-like_sf"/>
</dbReference>
<dbReference type="GO" id="GO:0005886">
    <property type="term" value="C:plasma membrane"/>
    <property type="evidence" value="ECO:0007669"/>
    <property type="project" value="UniProtKB-SubCell"/>
</dbReference>
<gene>
    <name evidence="14" type="ORF">FJ693_12565</name>
</gene>
<evidence type="ECO:0000256" key="11">
    <source>
        <dbReference type="ARBA" id="ARBA00072251"/>
    </source>
</evidence>
<keyword evidence="7" id="KW-0653">Protein transport</keyword>
<dbReference type="Pfam" id="PF00528">
    <property type="entry name" value="BPD_transp_1"/>
    <property type="match status" value="1"/>
</dbReference>
<evidence type="ECO:0000256" key="4">
    <source>
        <dbReference type="ARBA" id="ARBA00022519"/>
    </source>
</evidence>
<evidence type="ECO:0000256" key="1">
    <source>
        <dbReference type="ARBA" id="ARBA00004429"/>
    </source>
</evidence>
<dbReference type="GO" id="GO:0015031">
    <property type="term" value="P:protein transport"/>
    <property type="evidence" value="ECO:0007669"/>
    <property type="project" value="UniProtKB-KW"/>
</dbReference>
<organism evidence="14 15">
    <name type="scientific">Georgenia yuyongxinii</name>
    <dbReference type="NCBI Taxonomy" id="2589797"/>
    <lineage>
        <taxon>Bacteria</taxon>
        <taxon>Bacillati</taxon>
        <taxon>Actinomycetota</taxon>
        <taxon>Actinomycetes</taxon>
        <taxon>Micrococcales</taxon>
        <taxon>Bogoriellaceae</taxon>
        <taxon>Georgenia</taxon>
    </lineage>
</organism>
<feature type="transmembrane region" description="Helical" evidence="12">
    <location>
        <begin position="96"/>
        <end position="119"/>
    </location>
</feature>
<evidence type="ECO:0000256" key="12">
    <source>
        <dbReference type="RuleBase" id="RU363032"/>
    </source>
</evidence>
<evidence type="ECO:0000256" key="9">
    <source>
        <dbReference type="ARBA" id="ARBA00023136"/>
    </source>
</evidence>
<evidence type="ECO:0000313" key="14">
    <source>
        <dbReference type="EMBL" id="TRW44666.1"/>
    </source>
</evidence>
<dbReference type="InterPro" id="IPR025966">
    <property type="entry name" value="OppC_N"/>
</dbReference>
<keyword evidence="15" id="KW-1185">Reference proteome</keyword>
<dbReference type="AlphaFoldDB" id="A0A552WPG2"/>
<accession>A0A552WPG2</accession>
<feature type="transmembrane region" description="Helical" evidence="12">
    <location>
        <begin position="215"/>
        <end position="241"/>
    </location>
</feature>
<evidence type="ECO:0000259" key="13">
    <source>
        <dbReference type="PROSITE" id="PS50928"/>
    </source>
</evidence>
<evidence type="ECO:0000256" key="2">
    <source>
        <dbReference type="ARBA" id="ARBA00022448"/>
    </source>
</evidence>
<feature type="transmembrane region" description="Helical" evidence="12">
    <location>
        <begin position="261"/>
        <end position="283"/>
    </location>
</feature>
<evidence type="ECO:0000256" key="10">
    <source>
        <dbReference type="ARBA" id="ARBA00024202"/>
    </source>
</evidence>
<keyword evidence="6" id="KW-0571">Peptide transport</keyword>
<evidence type="ECO:0000256" key="5">
    <source>
        <dbReference type="ARBA" id="ARBA00022692"/>
    </source>
</evidence>
<feature type="transmembrane region" description="Helical" evidence="12">
    <location>
        <begin position="131"/>
        <end position="151"/>
    </location>
</feature>
<keyword evidence="4" id="KW-0997">Cell inner membrane</keyword>
<comment type="caution">
    <text evidence="14">The sequence shown here is derived from an EMBL/GenBank/DDBJ whole genome shotgun (WGS) entry which is preliminary data.</text>
</comment>
<feature type="transmembrane region" description="Helical" evidence="12">
    <location>
        <begin position="33"/>
        <end position="58"/>
    </location>
</feature>
<dbReference type="InterPro" id="IPR050366">
    <property type="entry name" value="BP-dependent_transpt_permease"/>
</dbReference>
<dbReference type="EMBL" id="VJXR01000038">
    <property type="protein sequence ID" value="TRW44666.1"/>
    <property type="molecule type" value="Genomic_DNA"/>
</dbReference>
<keyword evidence="2 12" id="KW-0813">Transport</keyword>
<comment type="subcellular location">
    <subcellularLocation>
        <location evidence="1">Cell inner membrane</location>
        <topology evidence="1">Multi-pass membrane protein</topology>
    </subcellularLocation>
    <subcellularLocation>
        <location evidence="12">Cell membrane</location>
        <topology evidence="12">Multi-pass membrane protein</topology>
    </subcellularLocation>
</comment>
<evidence type="ECO:0000313" key="15">
    <source>
        <dbReference type="Proteomes" id="UP000318693"/>
    </source>
</evidence>
<keyword evidence="5 12" id="KW-0812">Transmembrane</keyword>
<keyword evidence="8 12" id="KW-1133">Transmembrane helix</keyword>
<comment type="similarity">
    <text evidence="10">Belongs to the binding-protein-dependent transport system permease family. OppBC subfamily.</text>
</comment>
<name>A0A552WPG2_9MICO</name>
<dbReference type="PROSITE" id="PS50928">
    <property type="entry name" value="ABC_TM1"/>
    <property type="match status" value="1"/>
</dbReference>
<dbReference type="RefSeq" id="WP_143418863.1">
    <property type="nucleotide sequence ID" value="NZ_VJXR01000038.1"/>
</dbReference>
<protein>
    <recommendedName>
        <fullName evidence="11">Oligopeptide transport system permease protein OppC</fullName>
    </recommendedName>
</protein>
<proteinExistence type="inferred from homology"/>
<dbReference type="PANTHER" id="PTHR43386">
    <property type="entry name" value="OLIGOPEPTIDE TRANSPORT SYSTEM PERMEASE PROTEIN APPC"/>
    <property type="match status" value="1"/>
</dbReference>
<dbReference type="GO" id="GO:0055085">
    <property type="term" value="P:transmembrane transport"/>
    <property type="evidence" value="ECO:0007669"/>
    <property type="project" value="InterPro"/>
</dbReference>
<keyword evidence="3" id="KW-1003">Cell membrane</keyword>
<evidence type="ECO:0000256" key="6">
    <source>
        <dbReference type="ARBA" id="ARBA00022856"/>
    </source>
</evidence>
<feature type="transmembrane region" description="Helical" evidence="12">
    <location>
        <begin position="157"/>
        <end position="177"/>
    </location>
</feature>
<dbReference type="PANTHER" id="PTHR43386:SF2">
    <property type="entry name" value="OLIGOPEPTIDE TRANSPORT SYSTEM PERMEASE PROTEIN OPPC"/>
    <property type="match status" value="1"/>
</dbReference>
<dbReference type="Pfam" id="PF12911">
    <property type="entry name" value="OppC_N"/>
    <property type="match status" value="1"/>
</dbReference>
<evidence type="ECO:0000256" key="3">
    <source>
        <dbReference type="ARBA" id="ARBA00022475"/>
    </source>
</evidence>
<evidence type="ECO:0000256" key="7">
    <source>
        <dbReference type="ARBA" id="ARBA00022927"/>
    </source>
</evidence>
<sequence length="299" mass="31438">MTTSVLATLPAPVGTGARLRLVARRLRRDRPAVAGLLGLTLLAMLCVVGPQLAAWGYAEVDPTAFLAAPDSTHWWGTTQAGRDVFALTVEGLRTSLLVGFGAGLLQTAIAATVGTFAAYRGGWLDRVATWLIDLLLVVPSFFLVAILSVRAGGEAGSVWLLVMLLGALGWMLSARVVRAMTLSLRELDYVTAARYMNVPTRTIVSRHILPNLSSLLVVDATLAVAAAVLAETSLSFFGFGVQAPETSLGTLIAEGQRTATTYPWIFLAPAGALVALLVCVNLVGDGLRDALDPSRGGRA</sequence>
<feature type="domain" description="ABC transmembrane type-1" evidence="13">
    <location>
        <begin position="92"/>
        <end position="284"/>
    </location>
</feature>
<dbReference type="InterPro" id="IPR000515">
    <property type="entry name" value="MetI-like"/>
</dbReference>
<reference evidence="14 15" key="1">
    <citation type="submission" date="2019-07" db="EMBL/GenBank/DDBJ databases">
        <title>Georgenia wutianyii sp. nov. and Georgenia *** sp. nov. isolated from plateau pika (Ochotona curzoniae) in the Qinghai-Tibet plateau of China.</title>
        <authorList>
            <person name="Tian Z."/>
        </authorList>
    </citation>
    <scope>NUCLEOTIDE SEQUENCE [LARGE SCALE GENOMIC DNA]</scope>
    <source>
        <strain evidence="14 15">Z446</strain>
    </source>
</reference>
<dbReference type="Gene3D" id="1.10.3720.10">
    <property type="entry name" value="MetI-like"/>
    <property type="match status" value="1"/>
</dbReference>
<dbReference type="SUPFAM" id="SSF161098">
    <property type="entry name" value="MetI-like"/>
    <property type="match status" value="1"/>
</dbReference>
<evidence type="ECO:0000256" key="8">
    <source>
        <dbReference type="ARBA" id="ARBA00022989"/>
    </source>
</evidence>
<dbReference type="CDD" id="cd06261">
    <property type="entry name" value="TM_PBP2"/>
    <property type="match status" value="1"/>
</dbReference>